<evidence type="ECO:0000256" key="1">
    <source>
        <dbReference type="ARBA" id="ARBA00004127"/>
    </source>
</evidence>
<organism evidence="7 8">
    <name type="scientific">Microbacterium thalassium</name>
    <dbReference type="NCBI Taxonomy" id="362649"/>
    <lineage>
        <taxon>Bacteria</taxon>
        <taxon>Bacillati</taxon>
        <taxon>Actinomycetota</taxon>
        <taxon>Actinomycetes</taxon>
        <taxon>Micrococcales</taxon>
        <taxon>Microbacteriaceae</taxon>
        <taxon>Microbacterium</taxon>
    </lineage>
</organism>
<evidence type="ECO:0000256" key="5">
    <source>
        <dbReference type="SAM" id="Phobius"/>
    </source>
</evidence>
<dbReference type="InterPro" id="IPR003807">
    <property type="entry name" value="DUF202"/>
</dbReference>
<evidence type="ECO:0000256" key="3">
    <source>
        <dbReference type="ARBA" id="ARBA00022989"/>
    </source>
</evidence>
<dbReference type="EMBL" id="JACHML010000001">
    <property type="protein sequence ID" value="MBB6393075.1"/>
    <property type="molecule type" value="Genomic_DNA"/>
</dbReference>
<dbReference type="GO" id="GO:0012505">
    <property type="term" value="C:endomembrane system"/>
    <property type="evidence" value="ECO:0007669"/>
    <property type="project" value="UniProtKB-SubCell"/>
</dbReference>
<name>A0A7X0KW99_9MICO</name>
<dbReference type="Pfam" id="PF02656">
    <property type="entry name" value="DUF202"/>
    <property type="match status" value="1"/>
</dbReference>
<evidence type="ECO:0000256" key="4">
    <source>
        <dbReference type="ARBA" id="ARBA00023136"/>
    </source>
</evidence>
<proteinExistence type="predicted"/>
<comment type="subcellular location">
    <subcellularLocation>
        <location evidence="1">Endomembrane system</location>
        <topology evidence="1">Multi-pass membrane protein</topology>
    </subcellularLocation>
</comment>
<feature type="transmembrane region" description="Helical" evidence="5">
    <location>
        <begin position="42"/>
        <end position="62"/>
    </location>
</feature>
<keyword evidence="8" id="KW-1185">Reference proteome</keyword>
<sequence>MALFDPGLQPERTELAWRRTTLAVAVGSLVALRLLPDVFGHVLWVLPGALGLVASGLIWLAARRRYSAVTASAIEHGDRAPHPDGRLPLALAGFATAVGLLGLAIVAVIAAAR</sequence>
<dbReference type="AlphaFoldDB" id="A0A7X0KW99"/>
<reference evidence="7 8" key="1">
    <citation type="submission" date="2020-08" db="EMBL/GenBank/DDBJ databases">
        <title>Sequencing the genomes of 1000 actinobacteria strains.</title>
        <authorList>
            <person name="Klenk H.-P."/>
        </authorList>
    </citation>
    <scope>NUCLEOTIDE SEQUENCE [LARGE SCALE GENOMIC DNA]</scope>
    <source>
        <strain evidence="7 8">DSM 12511</strain>
    </source>
</reference>
<keyword evidence="2 5" id="KW-0812">Transmembrane</keyword>
<feature type="domain" description="DUF202" evidence="6">
    <location>
        <begin position="5"/>
        <end position="68"/>
    </location>
</feature>
<gene>
    <name evidence="7" type="ORF">HD594_003388</name>
</gene>
<evidence type="ECO:0000313" key="8">
    <source>
        <dbReference type="Proteomes" id="UP000537775"/>
    </source>
</evidence>
<evidence type="ECO:0000259" key="6">
    <source>
        <dbReference type="Pfam" id="PF02656"/>
    </source>
</evidence>
<protein>
    <submittedName>
        <fullName evidence="7">Uncharacterized membrane protein YidH (DUF202 family)</fullName>
    </submittedName>
</protein>
<evidence type="ECO:0000256" key="2">
    <source>
        <dbReference type="ARBA" id="ARBA00022692"/>
    </source>
</evidence>
<dbReference type="RefSeq" id="WP_246414085.1">
    <property type="nucleotide sequence ID" value="NZ_BAAAJR010000001.1"/>
</dbReference>
<evidence type="ECO:0000313" key="7">
    <source>
        <dbReference type="EMBL" id="MBB6393075.1"/>
    </source>
</evidence>
<feature type="transmembrane region" description="Helical" evidence="5">
    <location>
        <begin position="89"/>
        <end position="112"/>
    </location>
</feature>
<keyword evidence="3 5" id="KW-1133">Transmembrane helix</keyword>
<comment type="caution">
    <text evidence="7">The sequence shown here is derived from an EMBL/GenBank/DDBJ whole genome shotgun (WGS) entry which is preliminary data.</text>
</comment>
<dbReference type="Proteomes" id="UP000537775">
    <property type="component" value="Unassembled WGS sequence"/>
</dbReference>
<accession>A0A7X0KW99</accession>
<keyword evidence="4 5" id="KW-0472">Membrane</keyword>